<dbReference type="GO" id="GO:0005840">
    <property type="term" value="C:ribosome"/>
    <property type="evidence" value="ECO:0007669"/>
    <property type="project" value="UniProtKB-KW"/>
</dbReference>
<sequence>GCKPATMAALVSCKGTSALRARFFPSSPLFHGVPYWRPLVVTFSTSTGPQPPAAPSPRSSAPSPISSITEGVRYFGWKLGTALVKWSRIGETTSEPPEGSLAVTEDSLTQPIIRKCKKTDSDAIRHIKKYNLLKGYDPVWEVLHTDEYLQVYNPFHIRKILVYYRHEQHCFQHAFLCNLFSEYIVKHCSHSSIQESEVWIFKEAFSVVQSYALEDLAKEYYDRCVSYRHTDLPQGFKDNLLREIEEKQEQLRSEYKYLIPDETMREIESDVMKGVDYKIMADREWYKGYPQLWHL</sequence>
<reference evidence="1" key="1">
    <citation type="submission" date="2015-07" db="EMBL/GenBank/DDBJ databases">
        <title>Transcriptome Assembly of Anthurium amnicola.</title>
        <authorList>
            <person name="Suzuki J."/>
        </authorList>
    </citation>
    <scope>NUCLEOTIDE SEQUENCE</scope>
</reference>
<dbReference type="AlphaFoldDB" id="A0A1D1Y338"/>
<gene>
    <name evidence="1" type="primary">rplC_2</name>
    <name evidence="1" type="ORF">g.74262</name>
</gene>
<accession>A0A1D1Y338</accession>
<keyword evidence="1" id="KW-0689">Ribosomal protein</keyword>
<dbReference type="EMBL" id="GDJX01018883">
    <property type="protein sequence ID" value="JAT49053.1"/>
    <property type="molecule type" value="Transcribed_RNA"/>
</dbReference>
<evidence type="ECO:0000313" key="1">
    <source>
        <dbReference type="EMBL" id="JAT49053.1"/>
    </source>
</evidence>
<name>A0A1D1Y338_9ARAE</name>
<keyword evidence="1" id="KW-0687">Ribonucleoprotein</keyword>
<proteinExistence type="predicted"/>
<protein>
    <submittedName>
        <fullName evidence="1">50S ribosomal protein L3</fullName>
    </submittedName>
</protein>
<feature type="non-terminal residue" evidence="1">
    <location>
        <position position="1"/>
    </location>
</feature>
<organism evidence="1">
    <name type="scientific">Anthurium amnicola</name>
    <dbReference type="NCBI Taxonomy" id="1678845"/>
    <lineage>
        <taxon>Eukaryota</taxon>
        <taxon>Viridiplantae</taxon>
        <taxon>Streptophyta</taxon>
        <taxon>Embryophyta</taxon>
        <taxon>Tracheophyta</taxon>
        <taxon>Spermatophyta</taxon>
        <taxon>Magnoliopsida</taxon>
        <taxon>Liliopsida</taxon>
        <taxon>Araceae</taxon>
        <taxon>Pothoideae</taxon>
        <taxon>Potheae</taxon>
        <taxon>Anthurium</taxon>
    </lineage>
</organism>